<proteinExistence type="inferred from homology"/>
<reference evidence="5 6" key="1">
    <citation type="submission" date="2015-06" db="EMBL/GenBank/DDBJ databases">
        <authorList>
            <person name="Wibberg Daniel"/>
        </authorList>
    </citation>
    <scope>NUCLEOTIDE SEQUENCE [LARGE SCALE GENOMIC DNA]</scope>
    <source>
        <strain evidence="5 6">T3/55T</strain>
    </source>
</reference>
<keyword evidence="3" id="KW-1133">Transmembrane helix</keyword>
<evidence type="ECO:0000256" key="2">
    <source>
        <dbReference type="ARBA" id="ARBA00007639"/>
    </source>
</evidence>
<evidence type="ECO:0000313" key="6">
    <source>
        <dbReference type="Proteomes" id="UP000236497"/>
    </source>
</evidence>
<evidence type="ECO:0000256" key="3">
    <source>
        <dbReference type="SAM" id="Phobius"/>
    </source>
</evidence>
<dbReference type="InterPro" id="IPR050555">
    <property type="entry name" value="Bact_Solute-Bind_Prot2"/>
</dbReference>
<protein>
    <recommendedName>
        <fullName evidence="4">Periplasmic binding protein domain-containing protein</fullName>
    </recommendedName>
</protein>
<comment type="subcellular location">
    <subcellularLocation>
        <location evidence="1">Cell envelope</location>
    </subcellularLocation>
</comment>
<accession>A0A0H5SGS7</accession>
<dbReference type="AlphaFoldDB" id="A0A0H5SGS7"/>
<dbReference type="PANTHER" id="PTHR30036:SF7">
    <property type="entry name" value="ABC TRANSPORTER PERIPLASMIC-BINDING PROTEIN YPHF"/>
    <property type="match status" value="1"/>
</dbReference>
<gene>
    <name evidence="5" type="ORF">HHT355_1501</name>
</gene>
<dbReference type="PANTHER" id="PTHR30036">
    <property type="entry name" value="D-XYLOSE-BINDING PERIPLASMIC PROTEIN"/>
    <property type="match status" value="1"/>
</dbReference>
<dbReference type="SUPFAM" id="SSF53822">
    <property type="entry name" value="Periplasmic binding protein-like I"/>
    <property type="match status" value="1"/>
</dbReference>
<sequence length="347" mass="38872">MLKIVKRKQKNKVIMLAAIVSISVGAFIILTGMALYKNRLSQLGLADNLNYHKYKYHYAIISEEADAPFWKDIYEGAYEKGNELDIYVERIGGNLPSTYSLQDLMKMAISYKVDGIIIEPNGEEEIANLINLADEEGIPVVTVLNDEPNSKRKSFIGINSYNQGQIYGKQVLEVVENGRKNVTILLNSDSSDSSKNMIYSSISEMVAGKNVNVKTVNVNTQSTFSSEEDIRNIIKDNNDPTEVLVCLTAVDTRCAYQAVVDYNKVGVIDIIGYYDSDLILSGIKKGIIHSTMTIDARQMGAYCVEALHEFMQTGQVSDYFSVDIYAIGRENIDNYIKSRTEKNQNQQ</sequence>
<keyword evidence="6" id="KW-1185">Reference proteome</keyword>
<dbReference type="InterPro" id="IPR025997">
    <property type="entry name" value="SBP_2_dom"/>
</dbReference>
<feature type="transmembrane region" description="Helical" evidence="3">
    <location>
        <begin position="12"/>
        <end position="36"/>
    </location>
</feature>
<feature type="domain" description="Periplasmic binding protein" evidence="4">
    <location>
        <begin position="59"/>
        <end position="312"/>
    </location>
</feature>
<evidence type="ECO:0000256" key="1">
    <source>
        <dbReference type="ARBA" id="ARBA00004196"/>
    </source>
</evidence>
<dbReference type="OrthoDB" id="6196975at2"/>
<dbReference type="GO" id="GO:0030288">
    <property type="term" value="C:outer membrane-bounded periplasmic space"/>
    <property type="evidence" value="ECO:0007669"/>
    <property type="project" value="TreeGrafter"/>
</dbReference>
<name>A0A0H5SGS7_HERHM</name>
<dbReference type="InterPro" id="IPR028082">
    <property type="entry name" value="Peripla_BP_I"/>
</dbReference>
<organism evidence="5 6">
    <name type="scientific">Herbinix hemicellulosilytica</name>
    <dbReference type="NCBI Taxonomy" id="1564487"/>
    <lineage>
        <taxon>Bacteria</taxon>
        <taxon>Bacillati</taxon>
        <taxon>Bacillota</taxon>
        <taxon>Clostridia</taxon>
        <taxon>Lachnospirales</taxon>
        <taxon>Lachnospiraceae</taxon>
        <taxon>Herbinix</taxon>
    </lineage>
</organism>
<evidence type="ECO:0000259" key="4">
    <source>
        <dbReference type="Pfam" id="PF13407"/>
    </source>
</evidence>
<keyword evidence="3" id="KW-0472">Membrane</keyword>
<dbReference type="GO" id="GO:0030246">
    <property type="term" value="F:carbohydrate binding"/>
    <property type="evidence" value="ECO:0007669"/>
    <property type="project" value="TreeGrafter"/>
</dbReference>
<dbReference type="Gene3D" id="3.40.50.2300">
    <property type="match status" value="2"/>
</dbReference>
<dbReference type="EMBL" id="CVTD020000016">
    <property type="protein sequence ID" value="CRZ34702.1"/>
    <property type="molecule type" value="Genomic_DNA"/>
</dbReference>
<dbReference type="Pfam" id="PF13407">
    <property type="entry name" value="Peripla_BP_4"/>
    <property type="match status" value="1"/>
</dbReference>
<dbReference type="RefSeq" id="WP_103202812.1">
    <property type="nucleotide sequence ID" value="NZ_CVTD020000016.1"/>
</dbReference>
<dbReference type="Proteomes" id="UP000236497">
    <property type="component" value="Unassembled WGS sequence"/>
</dbReference>
<comment type="similarity">
    <text evidence="2">Belongs to the bacterial solute-binding protein 2 family.</text>
</comment>
<keyword evidence="3" id="KW-0812">Transmembrane</keyword>
<evidence type="ECO:0000313" key="5">
    <source>
        <dbReference type="EMBL" id="CRZ34702.1"/>
    </source>
</evidence>